<name>A0A699YXF6_HAELA</name>
<gene>
    <name evidence="2" type="ORF">HaLaN_11101</name>
</gene>
<proteinExistence type="predicted"/>
<feature type="region of interest" description="Disordered" evidence="1">
    <location>
        <begin position="64"/>
        <end position="84"/>
    </location>
</feature>
<feature type="non-terminal residue" evidence="2">
    <location>
        <position position="84"/>
    </location>
</feature>
<evidence type="ECO:0000313" key="2">
    <source>
        <dbReference type="EMBL" id="GFH14957.1"/>
    </source>
</evidence>
<evidence type="ECO:0000313" key="3">
    <source>
        <dbReference type="Proteomes" id="UP000485058"/>
    </source>
</evidence>
<organism evidence="2 3">
    <name type="scientific">Haematococcus lacustris</name>
    <name type="common">Green alga</name>
    <name type="synonym">Haematococcus pluvialis</name>
    <dbReference type="NCBI Taxonomy" id="44745"/>
    <lineage>
        <taxon>Eukaryota</taxon>
        <taxon>Viridiplantae</taxon>
        <taxon>Chlorophyta</taxon>
        <taxon>core chlorophytes</taxon>
        <taxon>Chlorophyceae</taxon>
        <taxon>CS clade</taxon>
        <taxon>Chlamydomonadales</taxon>
        <taxon>Haematococcaceae</taxon>
        <taxon>Haematococcus</taxon>
    </lineage>
</organism>
<accession>A0A699YXF6</accession>
<keyword evidence="3" id="KW-1185">Reference proteome</keyword>
<sequence>MSISNLPLDGLPTPPAPMKGSRSEPGGLNIDCTSGSMPSAVPMQQTLSKSVHFVASTCMKITNPMLGHPDFGSPVNAPTTRPRH</sequence>
<feature type="compositionally biased region" description="Polar residues" evidence="1">
    <location>
        <begin position="31"/>
        <end position="41"/>
    </location>
</feature>
<evidence type="ECO:0000256" key="1">
    <source>
        <dbReference type="SAM" id="MobiDB-lite"/>
    </source>
</evidence>
<reference evidence="2 3" key="1">
    <citation type="submission" date="2020-02" db="EMBL/GenBank/DDBJ databases">
        <title>Draft genome sequence of Haematococcus lacustris strain NIES-144.</title>
        <authorList>
            <person name="Morimoto D."/>
            <person name="Nakagawa S."/>
            <person name="Yoshida T."/>
            <person name="Sawayama S."/>
        </authorList>
    </citation>
    <scope>NUCLEOTIDE SEQUENCE [LARGE SCALE GENOMIC DNA]</scope>
    <source>
        <strain evidence="2 3">NIES-144</strain>
    </source>
</reference>
<comment type="caution">
    <text evidence="2">The sequence shown here is derived from an EMBL/GenBank/DDBJ whole genome shotgun (WGS) entry which is preliminary data.</text>
</comment>
<dbReference type="EMBL" id="BLLF01000788">
    <property type="protein sequence ID" value="GFH14957.1"/>
    <property type="molecule type" value="Genomic_DNA"/>
</dbReference>
<feature type="region of interest" description="Disordered" evidence="1">
    <location>
        <begin position="1"/>
        <end position="41"/>
    </location>
</feature>
<protein>
    <submittedName>
        <fullName evidence="2">Uncharacterized protein</fullName>
    </submittedName>
</protein>
<dbReference type="AlphaFoldDB" id="A0A699YXF6"/>
<dbReference type="Proteomes" id="UP000485058">
    <property type="component" value="Unassembled WGS sequence"/>
</dbReference>